<organism evidence="3 4">
    <name type="scientific">Aliivibrio finisterrensis</name>
    <dbReference type="NCBI Taxonomy" id="511998"/>
    <lineage>
        <taxon>Bacteria</taxon>
        <taxon>Pseudomonadati</taxon>
        <taxon>Pseudomonadota</taxon>
        <taxon>Gammaproteobacteria</taxon>
        <taxon>Vibrionales</taxon>
        <taxon>Vibrionaceae</taxon>
        <taxon>Aliivibrio</taxon>
    </lineage>
</organism>
<dbReference type="Proteomes" id="UP000294166">
    <property type="component" value="Unassembled WGS sequence"/>
</dbReference>
<name>A0ABY0I3P4_9GAMM</name>
<reference evidence="3 4" key="1">
    <citation type="submission" date="2019-02" db="EMBL/GenBank/DDBJ databases">
        <title>Genome sequences of Aliivibrio finisterrensis strains from farmed Atlantic salmon.</title>
        <authorList>
            <person name="Bowman J.P."/>
        </authorList>
    </citation>
    <scope>NUCLEOTIDE SEQUENCE [LARGE SCALE GENOMIC DNA]</scope>
    <source>
        <strain evidence="3 4">A21</strain>
    </source>
</reference>
<evidence type="ECO:0000313" key="4">
    <source>
        <dbReference type="Proteomes" id="UP000294166"/>
    </source>
</evidence>
<dbReference type="InterPro" id="IPR007684">
    <property type="entry name" value="Znf_Ogr/Delta"/>
</dbReference>
<evidence type="ECO:0000313" key="3">
    <source>
        <dbReference type="EMBL" id="RYU62205.1"/>
    </source>
</evidence>
<proteinExistence type="predicted"/>
<gene>
    <name evidence="3" type="ORF">ERW53_16830</name>
</gene>
<keyword evidence="4" id="KW-1185">Reference proteome</keyword>
<feature type="compositionally biased region" description="Acidic residues" evidence="1">
    <location>
        <begin position="65"/>
        <end position="76"/>
    </location>
</feature>
<accession>A0ABY0I3P4</accession>
<protein>
    <submittedName>
        <fullName evidence="3">Zinc-binding protein</fullName>
    </submittedName>
</protein>
<comment type="caution">
    <text evidence="3">The sequence shown here is derived from an EMBL/GenBank/DDBJ whole genome shotgun (WGS) entry which is preliminary data.</text>
</comment>
<dbReference type="EMBL" id="SEZN01000037">
    <property type="protein sequence ID" value="RYU62205.1"/>
    <property type="molecule type" value="Genomic_DNA"/>
</dbReference>
<evidence type="ECO:0000259" key="2">
    <source>
        <dbReference type="Pfam" id="PF04606"/>
    </source>
</evidence>
<dbReference type="Pfam" id="PF04606">
    <property type="entry name" value="Ogr_Delta"/>
    <property type="match status" value="1"/>
</dbReference>
<feature type="domain" description="Zinc finger Ogr/Delta-type" evidence="2">
    <location>
        <begin position="3"/>
        <end position="48"/>
    </location>
</feature>
<feature type="region of interest" description="Disordered" evidence="1">
    <location>
        <begin position="51"/>
        <end position="76"/>
    </location>
</feature>
<evidence type="ECO:0000256" key="1">
    <source>
        <dbReference type="SAM" id="MobiDB-lite"/>
    </source>
</evidence>
<sequence>MIECPKCLSKGRVASSRRVTPGLRELYCQCMNLNCAEVFVLHLSLSHYPKRTGGKPNPELQPELCSDDNQVDMFDE</sequence>